<comment type="function">
    <text evidence="7">Involved in ribosome biogenesis. Required for normal pre-rRNA processing in internal transcribed spacer 1 (ITS1). May be involved in the movements of the replication forks.</text>
</comment>
<feature type="compositionally biased region" description="Polar residues" evidence="8">
    <location>
        <begin position="116"/>
        <end position="126"/>
    </location>
</feature>
<comment type="subunit">
    <text evidence="3">Interacts with the 35S, 23S and 20S pre-rRNAs and with the U3 snoRNA.</text>
</comment>
<feature type="region of interest" description="Disordered" evidence="8">
    <location>
        <begin position="1"/>
        <end position="129"/>
    </location>
</feature>
<dbReference type="GO" id="GO:0030686">
    <property type="term" value="C:90S preribosome"/>
    <property type="evidence" value="ECO:0007669"/>
    <property type="project" value="InterPro"/>
</dbReference>
<feature type="compositionally biased region" description="Basic residues" evidence="8">
    <location>
        <begin position="1"/>
        <end position="13"/>
    </location>
</feature>
<dbReference type="Pfam" id="PF15341">
    <property type="entry name" value="SLX9"/>
    <property type="match status" value="1"/>
</dbReference>
<protein>
    <recommendedName>
        <fullName evidence="4">Ribosome biogenesis protein SLX9</fullName>
    </recommendedName>
</protein>
<name>A0A0A8L2A4_9SACH</name>
<dbReference type="GO" id="GO:0030688">
    <property type="term" value="C:preribosome, small subunit precursor"/>
    <property type="evidence" value="ECO:0007669"/>
    <property type="project" value="InterPro"/>
</dbReference>
<gene>
    <name evidence="9" type="ORF">KLDO_g701</name>
</gene>
<comment type="caution">
    <text evidence="9">The sequence shown here is derived from an EMBL/GenBank/DDBJ whole genome shotgun (WGS) entry which is preliminary data.</text>
</comment>
<dbReference type="EMBL" id="CCBQ010000013">
    <property type="protein sequence ID" value="CDO92381.1"/>
    <property type="molecule type" value="Genomic_DNA"/>
</dbReference>
<dbReference type="GO" id="GO:0000462">
    <property type="term" value="P:maturation of SSU-rRNA from tricistronic rRNA transcript (SSU-rRNA, 5.8S rRNA, LSU-rRNA)"/>
    <property type="evidence" value="ECO:0007669"/>
    <property type="project" value="InterPro"/>
</dbReference>
<evidence type="ECO:0000256" key="6">
    <source>
        <dbReference type="ARBA" id="ARBA00023242"/>
    </source>
</evidence>
<evidence type="ECO:0000256" key="7">
    <source>
        <dbReference type="ARBA" id="ARBA00025083"/>
    </source>
</evidence>
<feature type="compositionally biased region" description="Polar residues" evidence="8">
    <location>
        <begin position="52"/>
        <end position="71"/>
    </location>
</feature>
<dbReference type="Proteomes" id="UP000031516">
    <property type="component" value="Unassembled WGS sequence"/>
</dbReference>
<keyword evidence="5" id="KW-0690">Ribosome biogenesis</keyword>
<evidence type="ECO:0000256" key="5">
    <source>
        <dbReference type="ARBA" id="ARBA00022517"/>
    </source>
</evidence>
<proteinExistence type="inferred from homology"/>
<evidence type="ECO:0000256" key="1">
    <source>
        <dbReference type="ARBA" id="ARBA00004604"/>
    </source>
</evidence>
<reference evidence="9 10" key="1">
    <citation type="submission" date="2014-03" db="EMBL/GenBank/DDBJ databases">
        <title>The genome of Kluyveromyces dobzhanskii.</title>
        <authorList>
            <person name="Nystedt B."/>
            <person name="Astrom S."/>
        </authorList>
    </citation>
    <scope>NUCLEOTIDE SEQUENCE [LARGE SCALE GENOMIC DNA]</scope>
    <source>
        <strain evidence="9 10">CBS 2104</strain>
    </source>
</reference>
<dbReference type="AlphaFoldDB" id="A0A0A8L2A4"/>
<evidence type="ECO:0000313" key="10">
    <source>
        <dbReference type="Proteomes" id="UP000031516"/>
    </source>
</evidence>
<accession>A0A0A8L2A4</accession>
<evidence type="ECO:0000256" key="8">
    <source>
        <dbReference type="SAM" id="MobiDB-lite"/>
    </source>
</evidence>
<evidence type="ECO:0000313" key="9">
    <source>
        <dbReference type="EMBL" id="CDO92381.1"/>
    </source>
</evidence>
<evidence type="ECO:0000256" key="2">
    <source>
        <dbReference type="ARBA" id="ARBA00011022"/>
    </source>
</evidence>
<feature type="compositionally biased region" description="Basic and acidic residues" evidence="8">
    <location>
        <begin position="41"/>
        <end position="51"/>
    </location>
</feature>
<keyword evidence="10" id="KW-1185">Reference proteome</keyword>
<comment type="subcellular location">
    <subcellularLocation>
        <location evidence="1">Nucleus</location>
        <location evidence="1">Nucleolus</location>
    </subcellularLocation>
</comment>
<comment type="similarity">
    <text evidence="2">Belongs to the SLX9 family.</text>
</comment>
<dbReference type="GO" id="GO:0005730">
    <property type="term" value="C:nucleolus"/>
    <property type="evidence" value="ECO:0007669"/>
    <property type="project" value="UniProtKB-SubCell"/>
</dbReference>
<sequence>MVAKKRTGLRAKAARVTNTEKDDVVQQVTDLPPDPKAFLHQPRETKKEKSQIKSQNFLSRITDTGKSLSGISKSSARRRKRKMRDDLKPKLDDLLTSLQDEGVAEKDEPAVEADTNGESKPASSVTKVVRSDAYGRIRYDAPQNKGQLRKNEPNIRNQKGAKMLAQQESKRFNEVLLNESFQKNPFDALKEAIRMRQ</sequence>
<dbReference type="OrthoDB" id="4068648at2759"/>
<evidence type="ECO:0000256" key="3">
    <source>
        <dbReference type="ARBA" id="ARBA00011523"/>
    </source>
</evidence>
<keyword evidence="6" id="KW-0539">Nucleus</keyword>
<dbReference type="InterPro" id="IPR028160">
    <property type="entry name" value="Slx9-like"/>
</dbReference>
<feature type="compositionally biased region" description="Basic and acidic residues" evidence="8">
    <location>
        <begin position="83"/>
        <end position="93"/>
    </location>
</feature>
<evidence type="ECO:0000256" key="4">
    <source>
        <dbReference type="ARBA" id="ARBA00021321"/>
    </source>
</evidence>
<organism evidence="9 10">
    <name type="scientific">Kluyveromyces dobzhanskii CBS 2104</name>
    <dbReference type="NCBI Taxonomy" id="1427455"/>
    <lineage>
        <taxon>Eukaryota</taxon>
        <taxon>Fungi</taxon>
        <taxon>Dikarya</taxon>
        <taxon>Ascomycota</taxon>
        <taxon>Saccharomycotina</taxon>
        <taxon>Saccharomycetes</taxon>
        <taxon>Saccharomycetales</taxon>
        <taxon>Saccharomycetaceae</taxon>
        <taxon>Kluyveromyces</taxon>
    </lineage>
</organism>